<dbReference type="Proteomes" id="UP000622707">
    <property type="component" value="Unassembled WGS sequence"/>
</dbReference>
<gene>
    <name evidence="1" type="ORF">JI746_16525</name>
</gene>
<proteinExistence type="predicted"/>
<comment type="caution">
    <text evidence="1">The sequence shown here is derived from an EMBL/GenBank/DDBJ whole genome shotgun (WGS) entry which is preliminary data.</text>
</comment>
<evidence type="ECO:0000313" key="1">
    <source>
        <dbReference type="EMBL" id="MBL0426720.1"/>
    </source>
</evidence>
<dbReference type="RefSeq" id="WP_201690990.1">
    <property type="nucleotide sequence ID" value="NZ_JAEQND010000008.1"/>
</dbReference>
<sequence>MTIVENQIAEAHAPTCRTVERLQREGLNRHDAIHAVRSVIAAFMYDAMKGSSAASPDSAQAELDAKVEALNAKAWREGR</sequence>
<dbReference type="EMBL" id="JAEQND010000008">
    <property type="protein sequence ID" value="MBL0426720.1"/>
    <property type="molecule type" value="Genomic_DNA"/>
</dbReference>
<reference evidence="1 2" key="1">
    <citation type="journal article" date="2017" name="Int. J. Syst. Evol. Microbiol.">
        <title>Ramlibacter alkalitolerans sp. nov., alkali-tolerant bacterium isolated from soil of ginseng.</title>
        <authorList>
            <person name="Lee D.H."/>
            <person name="Cha C.J."/>
        </authorList>
    </citation>
    <scope>NUCLEOTIDE SEQUENCE [LARGE SCALE GENOMIC DNA]</scope>
    <source>
        <strain evidence="1 2">KACC 19305</strain>
    </source>
</reference>
<evidence type="ECO:0000313" key="2">
    <source>
        <dbReference type="Proteomes" id="UP000622707"/>
    </source>
</evidence>
<name>A0ABS1JT29_9BURK</name>
<keyword evidence="2" id="KW-1185">Reference proteome</keyword>
<accession>A0ABS1JT29</accession>
<protein>
    <submittedName>
        <fullName evidence="1">Uncharacterized protein</fullName>
    </submittedName>
</protein>
<organism evidence="1 2">
    <name type="scientific">Ramlibacter alkalitolerans</name>
    <dbReference type="NCBI Taxonomy" id="2039631"/>
    <lineage>
        <taxon>Bacteria</taxon>
        <taxon>Pseudomonadati</taxon>
        <taxon>Pseudomonadota</taxon>
        <taxon>Betaproteobacteria</taxon>
        <taxon>Burkholderiales</taxon>
        <taxon>Comamonadaceae</taxon>
        <taxon>Ramlibacter</taxon>
    </lineage>
</organism>